<keyword evidence="1" id="KW-0812">Transmembrane</keyword>
<reference evidence="3" key="1">
    <citation type="journal article" date="2019" name="Int. J. Syst. Evol. Microbiol.">
        <title>The Global Catalogue of Microorganisms (GCM) 10K type strain sequencing project: providing services to taxonomists for standard genome sequencing and annotation.</title>
        <authorList>
            <consortium name="The Broad Institute Genomics Platform"/>
            <consortium name="The Broad Institute Genome Sequencing Center for Infectious Disease"/>
            <person name="Wu L."/>
            <person name="Ma J."/>
        </authorList>
    </citation>
    <scope>NUCLEOTIDE SEQUENCE [LARGE SCALE GENOMIC DNA]</scope>
    <source>
        <strain evidence="3">KCTC 23707</strain>
    </source>
</reference>
<keyword evidence="1" id="KW-1133">Transmembrane helix</keyword>
<protein>
    <submittedName>
        <fullName evidence="2">Uncharacterized protein</fullName>
    </submittedName>
</protein>
<gene>
    <name evidence="2" type="ORF">ACFSCV_12090</name>
</gene>
<keyword evidence="1" id="KW-0472">Membrane</keyword>
<proteinExistence type="predicted"/>
<evidence type="ECO:0000313" key="2">
    <source>
        <dbReference type="EMBL" id="MFD1703741.1"/>
    </source>
</evidence>
<evidence type="ECO:0000256" key="1">
    <source>
        <dbReference type="SAM" id="Phobius"/>
    </source>
</evidence>
<sequence length="64" mass="6507">MAAIDFDRLSPAGGRVRVEPLGVAVALVALAFLALFASWGADPAAWGVERPSLIDAAGWAGLTA</sequence>
<dbReference type="Proteomes" id="UP001597308">
    <property type="component" value="Unassembled WGS sequence"/>
</dbReference>
<accession>A0ABW4K8A6</accession>
<comment type="caution">
    <text evidence="2">The sequence shown here is derived from an EMBL/GenBank/DDBJ whole genome shotgun (WGS) entry which is preliminary data.</text>
</comment>
<dbReference type="RefSeq" id="WP_378799832.1">
    <property type="nucleotide sequence ID" value="NZ_JBHUER010000008.1"/>
</dbReference>
<feature type="transmembrane region" description="Helical" evidence="1">
    <location>
        <begin position="21"/>
        <end position="41"/>
    </location>
</feature>
<keyword evidence="3" id="KW-1185">Reference proteome</keyword>
<name>A0ABW4K8A6_9HYPH</name>
<dbReference type="EMBL" id="JBHUER010000008">
    <property type="protein sequence ID" value="MFD1703741.1"/>
    <property type="molecule type" value="Genomic_DNA"/>
</dbReference>
<evidence type="ECO:0000313" key="3">
    <source>
        <dbReference type="Proteomes" id="UP001597308"/>
    </source>
</evidence>
<organism evidence="2 3">
    <name type="scientific">Methylopila henanensis</name>
    <dbReference type="NCBI Taxonomy" id="873516"/>
    <lineage>
        <taxon>Bacteria</taxon>
        <taxon>Pseudomonadati</taxon>
        <taxon>Pseudomonadota</taxon>
        <taxon>Alphaproteobacteria</taxon>
        <taxon>Hyphomicrobiales</taxon>
        <taxon>Methylopilaceae</taxon>
        <taxon>Methylopila</taxon>
    </lineage>
</organism>